<dbReference type="AlphaFoldDB" id="A0AAP0HM24"/>
<sequence length="135" mass="14606">MLFQWSGTLVSADSSAAAPSHIKAFSRSRLPVQEDGIEGIHFAEYVALSNGDCGAWSFDVTVTNAMCKWNVNFTCGVEMKGMVSGAWSGRGPNEGGGLSIPSKVNALLHLIAKLFLVVGFSQWQSRRWKALELGR</sequence>
<proteinExistence type="predicted"/>
<gene>
    <name evidence="1" type="ORF">Syun_030159</name>
</gene>
<reference evidence="1 2" key="1">
    <citation type="submission" date="2024-01" db="EMBL/GenBank/DDBJ databases">
        <title>Genome assemblies of Stephania.</title>
        <authorList>
            <person name="Yang L."/>
        </authorList>
    </citation>
    <scope>NUCLEOTIDE SEQUENCE [LARGE SCALE GENOMIC DNA]</scope>
    <source>
        <strain evidence="1">YNDBR</strain>
        <tissue evidence="1">Leaf</tissue>
    </source>
</reference>
<evidence type="ECO:0000313" key="1">
    <source>
        <dbReference type="EMBL" id="KAK9087765.1"/>
    </source>
</evidence>
<name>A0AAP0HM24_9MAGN</name>
<protein>
    <submittedName>
        <fullName evidence="1">Uncharacterized protein</fullName>
    </submittedName>
</protein>
<accession>A0AAP0HM24</accession>
<keyword evidence="2" id="KW-1185">Reference proteome</keyword>
<comment type="caution">
    <text evidence="1">The sequence shown here is derived from an EMBL/GenBank/DDBJ whole genome shotgun (WGS) entry which is preliminary data.</text>
</comment>
<evidence type="ECO:0000313" key="2">
    <source>
        <dbReference type="Proteomes" id="UP001420932"/>
    </source>
</evidence>
<organism evidence="1 2">
    <name type="scientific">Stephania yunnanensis</name>
    <dbReference type="NCBI Taxonomy" id="152371"/>
    <lineage>
        <taxon>Eukaryota</taxon>
        <taxon>Viridiplantae</taxon>
        <taxon>Streptophyta</taxon>
        <taxon>Embryophyta</taxon>
        <taxon>Tracheophyta</taxon>
        <taxon>Spermatophyta</taxon>
        <taxon>Magnoliopsida</taxon>
        <taxon>Ranunculales</taxon>
        <taxon>Menispermaceae</taxon>
        <taxon>Menispermoideae</taxon>
        <taxon>Cissampelideae</taxon>
        <taxon>Stephania</taxon>
    </lineage>
</organism>
<dbReference type="Proteomes" id="UP001420932">
    <property type="component" value="Unassembled WGS sequence"/>
</dbReference>
<dbReference type="EMBL" id="JBBNAF010000013">
    <property type="protein sequence ID" value="KAK9087765.1"/>
    <property type="molecule type" value="Genomic_DNA"/>
</dbReference>